<protein>
    <recommendedName>
        <fullName evidence="5">GTPase HflX</fullName>
    </recommendedName>
    <alternativeName>
        <fullName evidence="5">GTP-binding protein HflX</fullName>
    </alternativeName>
</protein>
<reference evidence="7 8" key="1">
    <citation type="journal article" date="2021" name="ISME J.">
        <title>Genomic evolution of the class Acidithiobacillia: deep-branching Proteobacteria living in extreme acidic conditions.</title>
        <authorList>
            <person name="Moya-Beltran A."/>
            <person name="Beard S."/>
            <person name="Rojas-Villalobos C."/>
            <person name="Issotta F."/>
            <person name="Gallardo Y."/>
            <person name="Ulloa R."/>
            <person name="Giaveno A."/>
            <person name="Degli Esposti M."/>
            <person name="Johnson D.B."/>
            <person name="Quatrini R."/>
        </authorList>
    </citation>
    <scope>NUCLEOTIDE SEQUENCE [LARGE SCALE GENOMIC DNA]</scope>
    <source>
        <strain evidence="7 8">ATCC 19703</strain>
    </source>
</reference>
<accession>A0ABS5ZR17</accession>
<keyword evidence="3" id="KW-0460">Magnesium</keyword>
<organism evidence="7 8">
    <name type="scientific">Acidithiobacillus concretivorus</name>
    <dbReference type="NCBI Taxonomy" id="3063952"/>
    <lineage>
        <taxon>Bacteria</taxon>
        <taxon>Pseudomonadati</taxon>
        <taxon>Pseudomonadota</taxon>
        <taxon>Acidithiobacillia</taxon>
        <taxon>Acidithiobacillales</taxon>
        <taxon>Acidithiobacillaceae</taxon>
        <taxon>Acidithiobacillus</taxon>
    </lineage>
</organism>
<dbReference type="Gene3D" id="3.40.50.300">
    <property type="entry name" value="P-loop containing nucleotide triphosphate hydrolases"/>
    <property type="match status" value="1"/>
</dbReference>
<evidence type="ECO:0000256" key="1">
    <source>
        <dbReference type="ARBA" id="ARBA00022723"/>
    </source>
</evidence>
<gene>
    <name evidence="5 7" type="primary">hflX</name>
    <name evidence="7" type="ORF">HJG40_09665</name>
</gene>
<evidence type="ECO:0000259" key="6">
    <source>
        <dbReference type="PROSITE" id="PS51705"/>
    </source>
</evidence>
<evidence type="ECO:0000256" key="4">
    <source>
        <dbReference type="ARBA" id="ARBA00023134"/>
    </source>
</evidence>
<dbReference type="InterPro" id="IPR025121">
    <property type="entry name" value="GTPase_HflX_N"/>
</dbReference>
<dbReference type="EMBL" id="JABELD010000069">
    <property type="protein sequence ID" value="MBU2739046.1"/>
    <property type="molecule type" value="Genomic_DNA"/>
</dbReference>
<comment type="subunit">
    <text evidence="5">Monomer. Associates with the 50S ribosomal subunit.</text>
</comment>
<dbReference type="SUPFAM" id="SSF52540">
    <property type="entry name" value="P-loop containing nucleoside triphosphate hydrolases"/>
    <property type="match status" value="1"/>
</dbReference>
<dbReference type="PROSITE" id="PS51705">
    <property type="entry name" value="G_HFLX"/>
    <property type="match status" value="1"/>
</dbReference>
<keyword evidence="4 5" id="KW-0342">GTP-binding</keyword>
<dbReference type="InterPro" id="IPR030394">
    <property type="entry name" value="G_HFLX_dom"/>
</dbReference>
<evidence type="ECO:0000313" key="7">
    <source>
        <dbReference type="EMBL" id="MBU2739046.1"/>
    </source>
</evidence>
<keyword evidence="2 5" id="KW-0547">Nucleotide-binding</keyword>
<evidence type="ECO:0000313" key="8">
    <source>
        <dbReference type="Proteomes" id="UP001197028"/>
    </source>
</evidence>
<dbReference type="InterPro" id="IPR027417">
    <property type="entry name" value="P-loop_NTPase"/>
</dbReference>
<dbReference type="InterPro" id="IPR016496">
    <property type="entry name" value="GTPase_HflX"/>
</dbReference>
<evidence type="ECO:0000256" key="5">
    <source>
        <dbReference type="HAMAP-Rule" id="MF_00900"/>
    </source>
</evidence>
<dbReference type="NCBIfam" id="TIGR03156">
    <property type="entry name" value="GTP_HflX"/>
    <property type="match status" value="1"/>
</dbReference>
<dbReference type="NCBIfam" id="NF008280">
    <property type="entry name" value="PRK11058.1"/>
    <property type="match status" value="1"/>
</dbReference>
<dbReference type="PANTHER" id="PTHR10229:SF0">
    <property type="entry name" value="GTP-BINDING PROTEIN 6-RELATED"/>
    <property type="match status" value="1"/>
</dbReference>
<comment type="function">
    <text evidence="5">GTPase that associates with the 50S ribosomal subunit and may have a role during protein synthesis or ribosome biogenesis.</text>
</comment>
<sequence>MLTHSAVAVDAPRERVLLVHVILHGEVDLDDGAEFFHLATDSNADVLELIPVTRNRPDPATFIGSGKVQELAEKVRETAADLVLFDRSLSPVQERNLERALQCRVIDRVGLILDIFARRAHTHEGKLQVELAQLTRLRTRLIRGWTHLERQRGGIGLRGPGETQLETDRRLIGERIQSLRHKLVKVAAHRATQRRARQRAPLPTVALVGYTNAGKSTLFNALTERSNYTANRLFATLDPAIGRLQVAGQDAVLLADTVGFMRDLPTDLIAAFRATLEEVNQAQLLLHVVDGSAVDRDTQMAAVESVLKEIAADSLPVLVVFNKVDMTGEASGGLYDASGTLIAVNVSAQSGAGLDALLQAILERVGRSILRVELLLSPEEGALRACLHRLASVIDEDFDEEGKTRMVFDIDDLAWRRLRAQMRDNGCQAQDPTSTIPEIIKEGDWYAVE</sequence>
<dbReference type="Pfam" id="PF01926">
    <property type="entry name" value="MMR_HSR1"/>
    <property type="match status" value="1"/>
</dbReference>
<name>A0ABS5ZR17_9PROT</name>
<dbReference type="Pfam" id="PF13167">
    <property type="entry name" value="GTP-bdg_N"/>
    <property type="match status" value="1"/>
</dbReference>
<dbReference type="PRINTS" id="PR00326">
    <property type="entry name" value="GTP1OBG"/>
</dbReference>
<keyword evidence="8" id="KW-1185">Reference proteome</keyword>
<feature type="domain" description="Hflx-type G" evidence="6">
    <location>
        <begin position="203"/>
        <end position="369"/>
    </location>
</feature>
<dbReference type="CDD" id="cd01878">
    <property type="entry name" value="HflX"/>
    <property type="match status" value="1"/>
</dbReference>
<evidence type="ECO:0000256" key="2">
    <source>
        <dbReference type="ARBA" id="ARBA00022741"/>
    </source>
</evidence>
<dbReference type="Pfam" id="PF16360">
    <property type="entry name" value="GTP-bdg_M"/>
    <property type="match status" value="1"/>
</dbReference>
<comment type="subcellular location">
    <subcellularLocation>
        <location evidence="5">Cytoplasm</location>
    </subcellularLocation>
    <text evidence="5">May associate with membranes.</text>
</comment>
<dbReference type="PANTHER" id="PTHR10229">
    <property type="entry name" value="GTP-BINDING PROTEIN HFLX"/>
    <property type="match status" value="1"/>
</dbReference>
<dbReference type="Gene3D" id="6.10.250.2860">
    <property type="match status" value="1"/>
</dbReference>
<keyword evidence="5" id="KW-0963">Cytoplasm</keyword>
<proteinExistence type="inferred from homology"/>
<dbReference type="InterPro" id="IPR006073">
    <property type="entry name" value="GTP-bd"/>
</dbReference>
<dbReference type="Gene3D" id="3.40.50.11060">
    <property type="entry name" value="GTPase HflX, N-terminal domain"/>
    <property type="match status" value="1"/>
</dbReference>
<dbReference type="Proteomes" id="UP001197028">
    <property type="component" value="Unassembled WGS sequence"/>
</dbReference>
<dbReference type="PIRSF" id="PIRSF006809">
    <property type="entry name" value="GTP-binding_hflX_prd"/>
    <property type="match status" value="1"/>
</dbReference>
<dbReference type="InterPro" id="IPR042108">
    <property type="entry name" value="GTPase_HflX_N_sf"/>
</dbReference>
<dbReference type="HAMAP" id="MF_00900">
    <property type="entry name" value="GTPase_HflX"/>
    <property type="match status" value="1"/>
</dbReference>
<comment type="similarity">
    <text evidence="5">Belongs to the TRAFAC class OBG-HflX-like GTPase superfamily. HflX GTPase family.</text>
</comment>
<keyword evidence="1" id="KW-0479">Metal-binding</keyword>
<evidence type="ECO:0000256" key="3">
    <source>
        <dbReference type="ARBA" id="ARBA00022842"/>
    </source>
</evidence>
<comment type="caution">
    <text evidence="7">The sequence shown here is derived from an EMBL/GenBank/DDBJ whole genome shotgun (WGS) entry which is preliminary data.</text>
</comment>
<dbReference type="InterPro" id="IPR032305">
    <property type="entry name" value="GTP-bd_M"/>
</dbReference>